<keyword evidence="4" id="KW-0496">Mitochondrion</keyword>
<keyword evidence="5" id="KW-0472">Membrane</keyword>
<protein>
    <submittedName>
        <fullName evidence="6">Uncharacterized protein</fullName>
    </submittedName>
</protein>
<evidence type="ECO:0000256" key="2">
    <source>
        <dbReference type="ARBA" id="ARBA00022792"/>
    </source>
</evidence>
<reference evidence="6" key="1">
    <citation type="submission" date="2023-05" db="EMBL/GenBank/DDBJ databases">
        <authorList>
            <person name="Huff M."/>
        </authorList>
    </citation>
    <scope>NUCLEOTIDE SEQUENCE</scope>
</reference>
<evidence type="ECO:0000256" key="4">
    <source>
        <dbReference type="ARBA" id="ARBA00023128"/>
    </source>
</evidence>
<dbReference type="AlphaFoldDB" id="A0AAD2A890"/>
<organism evidence="6 7">
    <name type="scientific">Fraxinus pennsylvanica</name>
    <dbReference type="NCBI Taxonomy" id="56036"/>
    <lineage>
        <taxon>Eukaryota</taxon>
        <taxon>Viridiplantae</taxon>
        <taxon>Streptophyta</taxon>
        <taxon>Embryophyta</taxon>
        <taxon>Tracheophyta</taxon>
        <taxon>Spermatophyta</taxon>
        <taxon>Magnoliopsida</taxon>
        <taxon>eudicotyledons</taxon>
        <taxon>Gunneridae</taxon>
        <taxon>Pentapetalae</taxon>
        <taxon>asterids</taxon>
        <taxon>lamiids</taxon>
        <taxon>Lamiales</taxon>
        <taxon>Oleaceae</taxon>
        <taxon>Oleeae</taxon>
        <taxon>Fraxinus</taxon>
    </lineage>
</organism>
<dbReference type="GO" id="GO:0006123">
    <property type="term" value="P:mitochondrial electron transport, cytochrome c to oxygen"/>
    <property type="evidence" value="ECO:0007669"/>
    <property type="project" value="TreeGrafter"/>
</dbReference>
<dbReference type="PANTHER" id="PTHR11504:SF0">
    <property type="entry name" value="CYTOCHROME C OXIDASE SUBUNIT"/>
    <property type="match status" value="1"/>
</dbReference>
<gene>
    <name evidence="6" type="ORF">FPE_LOCUS30164</name>
</gene>
<evidence type="ECO:0000313" key="6">
    <source>
        <dbReference type="EMBL" id="CAI9782734.1"/>
    </source>
</evidence>
<name>A0AAD2A890_9LAMI</name>
<dbReference type="GO" id="GO:0005743">
    <property type="term" value="C:mitochondrial inner membrane"/>
    <property type="evidence" value="ECO:0007669"/>
    <property type="project" value="UniProtKB-SubCell"/>
</dbReference>
<comment type="subcellular location">
    <subcellularLocation>
        <location evidence="1">Mitochondrion inner membrane</location>
    </subcellularLocation>
</comment>
<keyword evidence="7" id="KW-1185">Reference proteome</keyword>
<dbReference type="EMBL" id="OU503054">
    <property type="protein sequence ID" value="CAI9782734.1"/>
    <property type="molecule type" value="Genomic_DNA"/>
</dbReference>
<dbReference type="InterPro" id="IPR001349">
    <property type="entry name" value="Cyt_c_oxidase_su6a"/>
</dbReference>
<evidence type="ECO:0000256" key="3">
    <source>
        <dbReference type="ARBA" id="ARBA00022946"/>
    </source>
</evidence>
<evidence type="ECO:0000313" key="7">
    <source>
        <dbReference type="Proteomes" id="UP000834106"/>
    </source>
</evidence>
<keyword evidence="3" id="KW-0809">Transit peptide</keyword>
<dbReference type="InterPro" id="IPR036418">
    <property type="entry name" value="Cyt_c_oxidase_su6a_sf"/>
</dbReference>
<dbReference type="SUPFAM" id="SSF81411">
    <property type="entry name" value="Mitochondrial cytochrome c oxidase subunit VIa"/>
    <property type="match status" value="1"/>
</dbReference>
<accession>A0AAD2A890</accession>
<evidence type="ECO:0000256" key="5">
    <source>
        <dbReference type="ARBA" id="ARBA00023136"/>
    </source>
</evidence>
<evidence type="ECO:0000256" key="1">
    <source>
        <dbReference type="ARBA" id="ARBA00004273"/>
    </source>
</evidence>
<keyword evidence="2" id="KW-0999">Mitochondrion inner membrane</keyword>
<dbReference type="Gene3D" id="4.10.95.10">
    <property type="entry name" value="Cytochrome c oxidase, subunit VIa"/>
    <property type="match status" value="1"/>
</dbReference>
<dbReference type="PANTHER" id="PTHR11504">
    <property type="entry name" value="CYTOCHROME C OXIDASE POLYPEPTIDE VIA"/>
    <property type="match status" value="1"/>
</dbReference>
<dbReference type="GO" id="GO:0030234">
    <property type="term" value="F:enzyme regulator activity"/>
    <property type="evidence" value="ECO:0007669"/>
    <property type="project" value="TreeGrafter"/>
</dbReference>
<sequence>MKLPRLRIINLSKGHPHHEEPPSYPYLHIRNKEFPWRLETVEMVLVLFPRYLEQWVVLEGSGQSVQVLVHDDVCACVGAYASFSCAYQMLMQVREPKPGAGAGAGDAIGGGGGGGIGVGGAVGGGIGGGLCVREWVPLLLGLVLVEAVGQVQGMLVVEV</sequence>
<proteinExistence type="predicted"/>
<dbReference type="Proteomes" id="UP000834106">
    <property type="component" value="Chromosome 19"/>
</dbReference>